<evidence type="ECO:0000256" key="1">
    <source>
        <dbReference type="SAM" id="MobiDB-lite"/>
    </source>
</evidence>
<feature type="compositionally biased region" description="Basic and acidic residues" evidence="1">
    <location>
        <begin position="218"/>
        <end position="252"/>
    </location>
</feature>
<feature type="compositionally biased region" description="Polar residues" evidence="1">
    <location>
        <begin position="1225"/>
        <end position="1244"/>
    </location>
</feature>
<keyword evidence="3" id="KW-1185">Reference proteome</keyword>
<feature type="compositionally biased region" description="Basic and acidic residues" evidence="1">
    <location>
        <begin position="664"/>
        <end position="677"/>
    </location>
</feature>
<feature type="compositionally biased region" description="Acidic residues" evidence="1">
    <location>
        <begin position="72"/>
        <end position="81"/>
    </location>
</feature>
<name>A0A9W7D071_9STRA</name>
<reference evidence="2" key="1">
    <citation type="submission" date="2023-04" db="EMBL/GenBank/DDBJ databases">
        <title>Phytophthora fragariaefolia NBRC 109709.</title>
        <authorList>
            <person name="Ichikawa N."/>
            <person name="Sato H."/>
            <person name="Tonouchi N."/>
        </authorList>
    </citation>
    <scope>NUCLEOTIDE SEQUENCE</scope>
    <source>
        <strain evidence="2">NBRC 109709</strain>
    </source>
</reference>
<feature type="region of interest" description="Disordered" evidence="1">
    <location>
        <begin position="641"/>
        <end position="678"/>
    </location>
</feature>
<proteinExistence type="predicted"/>
<accession>A0A9W7D071</accession>
<feature type="region of interest" description="Disordered" evidence="1">
    <location>
        <begin position="23"/>
        <end position="84"/>
    </location>
</feature>
<feature type="compositionally biased region" description="Polar residues" evidence="1">
    <location>
        <begin position="268"/>
        <end position="291"/>
    </location>
</feature>
<dbReference type="OrthoDB" id="49627at2759"/>
<comment type="caution">
    <text evidence="2">The sequence shown here is derived from an EMBL/GenBank/DDBJ whole genome shotgun (WGS) entry which is preliminary data.</text>
</comment>
<feature type="compositionally biased region" description="Basic and acidic residues" evidence="1">
    <location>
        <begin position="55"/>
        <end position="71"/>
    </location>
</feature>
<feature type="compositionally biased region" description="Basic residues" evidence="1">
    <location>
        <begin position="353"/>
        <end position="367"/>
    </location>
</feature>
<organism evidence="2 3">
    <name type="scientific">Phytophthora fragariaefolia</name>
    <dbReference type="NCBI Taxonomy" id="1490495"/>
    <lineage>
        <taxon>Eukaryota</taxon>
        <taxon>Sar</taxon>
        <taxon>Stramenopiles</taxon>
        <taxon>Oomycota</taxon>
        <taxon>Peronosporomycetes</taxon>
        <taxon>Peronosporales</taxon>
        <taxon>Peronosporaceae</taxon>
        <taxon>Phytophthora</taxon>
    </lineage>
</organism>
<feature type="compositionally biased region" description="Basic and acidic residues" evidence="1">
    <location>
        <begin position="25"/>
        <end position="37"/>
    </location>
</feature>
<evidence type="ECO:0000313" key="2">
    <source>
        <dbReference type="EMBL" id="GMF50023.1"/>
    </source>
</evidence>
<feature type="compositionally biased region" description="Basic and acidic residues" evidence="1">
    <location>
        <begin position="165"/>
        <end position="204"/>
    </location>
</feature>
<feature type="region of interest" description="Disordered" evidence="1">
    <location>
        <begin position="1206"/>
        <end position="1247"/>
    </location>
</feature>
<evidence type="ECO:0000313" key="3">
    <source>
        <dbReference type="Proteomes" id="UP001165121"/>
    </source>
</evidence>
<feature type="region of interest" description="Disordered" evidence="1">
    <location>
        <begin position="165"/>
        <end position="367"/>
    </location>
</feature>
<dbReference type="EMBL" id="BSXT01002643">
    <property type="protein sequence ID" value="GMF50023.1"/>
    <property type="molecule type" value="Genomic_DNA"/>
</dbReference>
<sequence>MEAADFVADSDEDEQEMLEALALAEEQHTRRRLEARSQEAAASPEKPPPTVQEQVTKDAAEDETVGAHELDQEATDGEQEEPQQLQQDAVLNVGDVVVVDARTWPGINKLGGSGRVVRVHREKTGDAGAENIFYDVRYVLGGFEKHVESEYVHSSKILEQHSNRKPVDRDYYHDDYINEPHRRKQLEAEKRREMGVAQPERREASVMQRRKRKRTHRPEHVEREPNRQQDDALSSGDDRGTKHKGLKIDEHAFVLPHRKNASLEESSRPLTKNASGTRDAQSPQLRQPITTQRRRRRMVDSSGEESSEDSDKESGASAGPERVQWTVTERSVSPPGNHDDNVRSNDKSGEPVHRHRPRKQHKTHRRRFVGGYERLGEDRDADFIQPEGNPNQLPEDVIRQTGIKLAKTKESLMVQLQEIFAQQQKHMDNFHEEQKIMNQKMKNLEELSSDDLKMLHKKVRLPVTLESLEYKIDDWQRELNNCSPWVRDIQNSVENELVKHNEEIPVVESARAAYSSDSDESSYSTNGYDSTVFVDETASVNSVSDELAYSYDYEPEKNYTASYLTGYLERGSNPKQRALTTTKSAKQFHSKKVVTTTTIDDYFTRQGSNGGLRSNLRLIGKQKISPTDPRWNWAKMARRKQRVGGGRSAGVPTPQYFTGFGSTHDVHDRRQTRRDDSASIQIQRLHLRDKRYRSKLTHQRSRETFIAYPPPQAASITTRPVLPAGIPFDHIVPTKLKRSPVDFFCPTIPMISRKERTVRWEAVFDVVSDDDDLTTTDNDMAPISLQQYEVLLAFGHPISGPLTPRHLLFCDDQLDTDDCEMFHASIRRRSARLRQLLNDLRLEENSFMESLSRGELGIIDEEGFATVPEWISLVSLEERYHTFIASFAAQVQQAFQAMETLPSLTMLSHLRIILDEVAALIRQLPDCGSLFGGCKSYFFFIEVASRDAVTTPLLTAISRAYWYCLNILLAAQTTCSTMLTKQEVDDLFLKSLPVNRVTLAVVLFLFDLFLHLPSSHRLGNPGMSNPGDRPLPALSLWLLIRDCSTSAAQTQGQHDMRVIKETHFWALVQAVYQQRYFDELARCYLQKESAGGYLRDFTPKTFTGDDIEYREEILESQLLALESSWELLAVLTRIVVKQLWRTDPSDHPTEDVELPKFLKQFAIRCKELGNSRLQLAAFVESSCGDDEIDFTTTLCRIIWTSGTVSSPPTVSKQSGTDWNWGPKNISGQQPKAQEVGSQQDSASAHSAKVRPPNVWHLLNEYSQYACLRYRSEQAPQCYSHSLLSAFAWSAEMNKDFLETEPTRTLDTWSGR</sequence>
<feature type="compositionally biased region" description="Acidic residues" evidence="1">
    <location>
        <begin position="302"/>
        <end position="311"/>
    </location>
</feature>
<feature type="compositionally biased region" description="Basic and acidic residues" evidence="1">
    <location>
        <begin position="337"/>
        <end position="352"/>
    </location>
</feature>
<feature type="compositionally biased region" description="Basic residues" evidence="1">
    <location>
        <begin position="208"/>
        <end position="217"/>
    </location>
</feature>
<dbReference type="Proteomes" id="UP001165121">
    <property type="component" value="Unassembled WGS sequence"/>
</dbReference>
<gene>
    <name evidence="2" type="ORF">Pfra01_001985500</name>
</gene>
<protein>
    <submittedName>
        <fullName evidence="2">Unnamed protein product</fullName>
    </submittedName>
</protein>